<evidence type="ECO:0000256" key="1">
    <source>
        <dbReference type="ARBA" id="ARBA00005224"/>
    </source>
</evidence>
<comment type="function">
    <text evidence="5">Regulatory subunit of S-adenosylmethionine synthetase 2, an enzyme that catalyzes the formation of S-adenosylmethionine from methionine and ATP. Regulates MAT2A catalytic activity by changing its kinetic properties, increasing its affinity for L-methionine. Can bind NADP (in vitro).</text>
</comment>
<dbReference type="CDD" id="cd05254">
    <property type="entry name" value="dTDP_HR_like_SDR_e"/>
    <property type="match status" value="1"/>
</dbReference>
<dbReference type="PANTHER" id="PTHR10491">
    <property type="entry name" value="DTDP-4-DEHYDRORHAMNOSE REDUCTASE"/>
    <property type="match status" value="1"/>
</dbReference>
<evidence type="ECO:0000256" key="3">
    <source>
        <dbReference type="ARBA" id="ARBA00021596"/>
    </source>
</evidence>
<dbReference type="UniPathway" id="UPA00315">
    <property type="reaction ID" value="UER00080"/>
</dbReference>
<dbReference type="SUPFAM" id="SSF51735">
    <property type="entry name" value="NAD(P)-binding Rossmann-fold domains"/>
    <property type="match status" value="1"/>
</dbReference>
<sequence length="319" mass="35640">MTSQQKNKLFLTGASGLLGRALYKKFESEGWNIYGTAFVRVQDGLHELDITKRDDVEKVITEFRPDFVIHAAAQRFPDKVDSDPDAARRLNVDATGYVVDAAAKVGAPVLYISTDYVFDGKGETAYTVNDKPNPINLYGQTKLEGEVVTLKCPENFVLRIPVLYGPVLDLKESAVTCLLQPLLMTTKVAYISHLERRCPSHVDDVALVCLQLANTRKDKAVRGIFQWCGEEKMTKYQMVLRMAEVFSIPHSHVKPEMKLGASATRPVDPQLDCSRLKQLGFGQHTPFSKGIYNVLCSWVSLNVHVVPDIRPYTVPTVKP</sequence>
<reference evidence="8" key="1">
    <citation type="submission" date="2015-11" db="EMBL/GenBank/DDBJ databases">
        <title>De novo transcriptome assembly of four potential Pierce s Disease insect vectors from Arizona vineyards.</title>
        <authorList>
            <person name="Tassone E.E."/>
        </authorList>
    </citation>
    <scope>NUCLEOTIDE SEQUENCE</scope>
</reference>
<dbReference type="InterPro" id="IPR029903">
    <property type="entry name" value="RmlD-like-bd"/>
</dbReference>
<dbReference type="AlphaFoldDB" id="A0A1B6GWB3"/>
<dbReference type="GO" id="GO:0006556">
    <property type="term" value="P:S-adenosylmethionine biosynthetic process"/>
    <property type="evidence" value="ECO:0007669"/>
    <property type="project" value="UniProtKB-UniPathway"/>
</dbReference>
<dbReference type="InterPro" id="IPR005913">
    <property type="entry name" value="dTDP_dehydrorham_reduct"/>
</dbReference>
<protein>
    <recommendedName>
        <fullName evidence="3">Methionine adenosyltransferase 2 subunit beta</fullName>
    </recommendedName>
    <alternativeName>
        <fullName evidence="4">Methionine adenosyltransferase II beta</fullName>
    </alternativeName>
</protein>
<evidence type="ECO:0000256" key="2">
    <source>
        <dbReference type="ARBA" id="ARBA00008656"/>
    </source>
</evidence>
<organism evidence="8">
    <name type="scientific">Cuerna arida</name>
    <dbReference type="NCBI Taxonomy" id="1464854"/>
    <lineage>
        <taxon>Eukaryota</taxon>
        <taxon>Metazoa</taxon>
        <taxon>Ecdysozoa</taxon>
        <taxon>Arthropoda</taxon>
        <taxon>Hexapoda</taxon>
        <taxon>Insecta</taxon>
        <taxon>Pterygota</taxon>
        <taxon>Neoptera</taxon>
        <taxon>Paraneoptera</taxon>
        <taxon>Hemiptera</taxon>
        <taxon>Auchenorrhyncha</taxon>
        <taxon>Membracoidea</taxon>
        <taxon>Cicadellidae</taxon>
        <taxon>Cicadellinae</taxon>
        <taxon>Proconiini</taxon>
        <taxon>Cuerna</taxon>
    </lineage>
</organism>
<dbReference type="GO" id="GO:0048270">
    <property type="term" value="F:methionine adenosyltransferase regulator activity"/>
    <property type="evidence" value="ECO:0007669"/>
    <property type="project" value="TreeGrafter"/>
</dbReference>
<evidence type="ECO:0000256" key="4">
    <source>
        <dbReference type="ARBA" id="ARBA00029977"/>
    </source>
</evidence>
<evidence type="ECO:0000313" key="8">
    <source>
        <dbReference type="EMBL" id="JAS66726.1"/>
    </source>
</evidence>
<comment type="pathway">
    <text evidence="1">Amino-acid biosynthesis; S-adenosyl-L-methionine biosynthesis; S-adenosyl-L-methionine from L-methionine: step 1/1.</text>
</comment>
<comment type="similarity">
    <text evidence="2">Belongs to the dTDP-4-dehydrorhamnose reductase family. MAT2B subfamily.</text>
</comment>
<comment type="subunit">
    <text evidence="6">Heterotrimer; composed of a catalytic MAT2A homodimer that binds one regulatory MAT2B chain. Heterohexamer; composed of a central, catalytic MAT2A homotetramer flanked on either side by a regulatory MAT2B chain. NADP binding increases the affinity for MAT2A.</text>
</comment>
<dbReference type="Gene3D" id="3.40.50.720">
    <property type="entry name" value="NAD(P)-binding Rossmann-like Domain"/>
    <property type="match status" value="1"/>
</dbReference>
<evidence type="ECO:0000256" key="6">
    <source>
        <dbReference type="ARBA" id="ARBA00046786"/>
    </source>
</evidence>
<evidence type="ECO:0000259" key="7">
    <source>
        <dbReference type="Pfam" id="PF04321"/>
    </source>
</evidence>
<dbReference type="InterPro" id="IPR036291">
    <property type="entry name" value="NAD(P)-bd_dom_sf"/>
</dbReference>
<dbReference type="EMBL" id="GECZ01003043">
    <property type="protein sequence ID" value="JAS66726.1"/>
    <property type="molecule type" value="Transcribed_RNA"/>
</dbReference>
<proteinExistence type="inferred from homology"/>
<dbReference type="GO" id="GO:0048269">
    <property type="term" value="C:methionine adenosyltransferase complex"/>
    <property type="evidence" value="ECO:0007669"/>
    <property type="project" value="TreeGrafter"/>
</dbReference>
<name>A0A1B6GWB3_9HEMI</name>
<evidence type="ECO:0000256" key="5">
    <source>
        <dbReference type="ARBA" id="ARBA00045998"/>
    </source>
</evidence>
<dbReference type="PANTHER" id="PTHR10491:SF4">
    <property type="entry name" value="METHIONINE ADENOSYLTRANSFERASE 2 SUBUNIT BETA"/>
    <property type="match status" value="1"/>
</dbReference>
<accession>A0A1B6GWB3</accession>
<dbReference type="Pfam" id="PF04321">
    <property type="entry name" value="RmlD_sub_bind"/>
    <property type="match status" value="1"/>
</dbReference>
<feature type="domain" description="RmlD-like substrate binding" evidence="7">
    <location>
        <begin position="8"/>
        <end position="295"/>
    </location>
</feature>
<gene>
    <name evidence="8" type="ORF">g.16385</name>
</gene>